<name>A0A8H7CII1_9AGAR</name>
<comment type="caution">
    <text evidence="2">The sequence shown here is derived from an EMBL/GenBank/DDBJ whole genome shotgun (WGS) entry which is preliminary data.</text>
</comment>
<organism evidence="2 3">
    <name type="scientific">Mycena sanguinolenta</name>
    <dbReference type="NCBI Taxonomy" id="230812"/>
    <lineage>
        <taxon>Eukaryota</taxon>
        <taxon>Fungi</taxon>
        <taxon>Dikarya</taxon>
        <taxon>Basidiomycota</taxon>
        <taxon>Agaricomycotina</taxon>
        <taxon>Agaricomycetes</taxon>
        <taxon>Agaricomycetidae</taxon>
        <taxon>Agaricales</taxon>
        <taxon>Marasmiineae</taxon>
        <taxon>Mycenaceae</taxon>
        <taxon>Mycena</taxon>
    </lineage>
</organism>
<dbReference type="EMBL" id="JACAZH010000033">
    <property type="protein sequence ID" value="KAF7337556.1"/>
    <property type="molecule type" value="Genomic_DNA"/>
</dbReference>
<dbReference type="Proteomes" id="UP000623467">
    <property type="component" value="Unassembled WGS sequence"/>
</dbReference>
<feature type="region of interest" description="Disordered" evidence="1">
    <location>
        <begin position="88"/>
        <end position="112"/>
    </location>
</feature>
<dbReference type="AlphaFoldDB" id="A0A8H7CII1"/>
<feature type="region of interest" description="Disordered" evidence="1">
    <location>
        <begin position="1"/>
        <end position="24"/>
    </location>
</feature>
<evidence type="ECO:0000256" key="1">
    <source>
        <dbReference type="SAM" id="MobiDB-lite"/>
    </source>
</evidence>
<evidence type="ECO:0000313" key="3">
    <source>
        <dbReference type="Proteomes" id="UP000623467"/>
    </source>
</evidence>
<dbReference type="OrthoDB" id="2595043at2759"/>
<proteinExistence type="predicted"/>
<protein>
    <submittedName>
        <fullName evidence="2">Uncharacterized protein</fullName>
    </submittedName>
</protein>
<feature type="compositionally biased region" description="Polar residues" evidence="1">
    <location>
        <begin position="92"/>
        <end position="103"/>
    </location>
</feature>
<gene>
    <name evidence="2" type="ORF">MSAN_02228900</name>
</gene>
<keyword evidence="3" id="KW-1185">Reference proteome</keyword>
<sequence length="112" mass="11763">MSSTKPNTTTSDDGANTTPAQLTASIERDVAELNELLSKETLDDAGEASVAELLARLESADGVAKGVENKLDTLLGNLNNLLAALEEEKAVQDSSQQPSASQTTDEKSTDKQ</sequence>
<accession>A0A8H7CII1</accession>
<reference evidence="2" key="1">
    <citation type="submission" date="2020-05" db="EMBL/GenBank/DDBJ databases">
        <title>Mycena genomes resolve the evolution of fungal bioluminescence.</title>
        <authorList>
            <person name="Tsai I.J."/>
        </authorList>
    </citation>
    <scope>NUCLEOTIDE SEQUENCE</scope>
    <source>
        <strain evidence="2">160909Yilan</strain>
    </source>
</reference>
<evidence type="ECO:0000313" key="2">
    <source>
        <dbReference type="EMBL" id="KAF7337556.1"/>
    </source>
</evidence>